<accession>A0ABS6ADQ9</accession>
<sequence>MKHHLIIALTAMAVPGSHAFGQEADIQPETLTVEERISEGEHVYVMDMGISGPSQVSVLNAEDLSMEGNIGAGNFSQMLMSPDRSTLYTSSVYQRRYTYGEIEAVVHEWDAATLNARREFTISDKLAQTLSQKGVLNLSADGAYLVVQNATPATSVNIVDLTAGADLVEIPTPGCWTAYPTIEGHAFSTLCGDGTVTKYGYAPDGSAGEPAKSEKIFDSDTNPLFGNAVRVDGNLVYVSYAGALHVVDDSGEVPVLVRTVDFAEEGWAPSGYNLMGYHEPSKTLFITMNSTPFDGSHKLPAEEIWAIDMESGNVTGRGAANGESSIAVSGGETPAIFGIDHLGGVHRYEVTLGDSVTITKAVSREGVAFFPTIVATDY</sequence>
<evidence type="ECO:0000313" key="1">
    <source>
        <dbReference type="EMBL" id="MBU3028739.1"/>
    </source>
</evidence>
<dbReference type="EMBL" id="JAHKNG010000001">
    <property type="protein sequence ID" value="MBU3028739.1"/>
    <property type="molecule type" value="Genomic_DNA"/>
</dbReference>
<protein>
    <recommendedName>
        <fullName evidence="3">Methylamine dehydrogenase heavy chain</fullName>
    </recommendedName>
</protein>
<dbReference type="InterPro" id="IPR009451">
    <property type="entry name" value="Metamine_DH_Hvc"/>
</dbReference>
<gene>
    <name evidence="1" type="ORF">KNW02_01235</name>
</gene>
<organism evidence="1 2">
    <name type="scientific">Paracoccus marinaquae</name>
    <dbReference type="NCBI Taxonomy" id="2841926"/>
    <lineage>
        <taxon>Bacteria</taxon>
        <taxon>Pseudomonadati</taxon>
        <taxon>Pseudomonadota</taxon>
        <taxon>Alphaproteobacteria</taxon>
        <taxon>Rhodobacterales</taxon>
        <taxon>Paracoccaceae</taxon>
        <taxon>Paracoccus</taxon>
    </lineage>
</organism>
<comment type="caution">
    <text evidence="1">The sequence shown here is derived from an EMBL/GenBank/DDBJ whole genome shotgun (WGS) entry which is preliminary data.</text>
</comment>
<name>A0ABS6ADQ9_9RHOB</name>
<dbReference type="RefSeq" id="WP_216031423.1">
    <property type="nucleotide sequence ID" value="NZ_JAHKNG010000001.1"/>
</dbReference>
<evidence type="ECO:0008006" key="3">
    <source>
        <dbReference type="Google" id="ProtNLM"/>
    </source>
</evidence>
<dbReference type="Proteomes" id="UP001166191">
    <property type="component" value="Unassembled WGS sequence"/>
</dbReference>
<dbReference type="Pfam" id="PF06433">
    <property type="entry name" value="Me-amine-dh_H"/>
    <property type="match status" value="1"/>
</dbReference>
<reference evidence="1" key="1">
    <citation type="submission" date="2021-06" db="EMBL/GenBank/DDBJ databases">
        <title>Paracoccus bacterium XHP0099 sp. nov., isolated from the surface waters of the Yellow Sea.</title>
        <authorList>
            <person name="Xue H."/>
            <person name="Zhang D."/>
        </authorList>
    </citation>
    <scope>NUCLEOTIDE SEQUENCE</scope>
    <source>
        <strain evidence="1">XHP0099</strain>
    </source>
</reference>
<evidence type="ECO:0000313" key="2">
    <source>
        <dbReference type="Proteomes" id="UP001166191"/>
    </source>
</evidence>
<proteinExistence type="predicted"/>
<keyword evidence="2" id="KW-1185">Reference proteome</keyword>